<dbReference type="InterPro" id="IPR000845">
    <property type="entry name" value="Nucleoside_phosphorylase_d"/>
</dbReference>
<dbReference type="EC" id="2.4.2.1" evidence="5"/>
<evidence type="ECO:0000256" key="2">
    <source>
        <dbReference type="ARBA" id="ARBA00006751"/>
    </source>
</evidence>
<dbReference type="PANTHER" id="PTHR11904:SF9">
    <property type="entry name" value="PURINE NUCLEOSIDE PHOSPHORYLASE-RELATED"/>
    <property type="match status" value="1"/>
</dbReference>
<name>A0ABZ2K901_9BACT</name>
<dbReference type="CDD" id="cd09009">
    <property type="entry name" value="PNP-EcPNPII_like"/>
    <property type="match status" value="1"/>
</dbReference>
<keyword evidence="3 5" id="KW-0328">Glycosyltransferase</keyword>
<dbReference type="SUPFAM" id="SSF53167">
    <property type="entry name" value="Purine and uridine phosphorylases"/>
    <property type="match status" value="1"/>
</dbReference>
<dbReference type="InterPro" id="IPR011268">
    <property type="entry name" value="Purine_phosphorylase"/>
</dbReference>
<dbReference type="Pfam" id="PF01048">
    <property type="entry name" value="PNP_UDP_1"/>
    <property type="match status" value="1"/>
</dbReference>
<dbReference type="EMBL" id="CP089982">
    <property type="protein sequence ID" value="WXA95114.1"/>
    <property type="molecule type" value="Genomic_DNA"/>
</dbReference>
<evidence type="ECO:0000313" key="8">
    <source>
        <dbReference type="Proteomes" id="UP001379533"/>
    </source>
</evidence>
<reference evidence="7 8" key="1">
    <citation type="submission" date="2021-12" db="EMBL/GenBank/DDBJ databases">
        <title>Discovery of the Pendulisporaceae a myxobacterial family with distinct sporulation behavior and unique specialized metabolism.</title>
        <authorList>
            <person name="Garcia R."/>
            <person name="Popoff A."/>
            <person name="Bader C.D."/>
            <person name="Loehr J."/>
            <person name="Walesch S."/>
            <person name="Walt C."/>
            <person name="Boldt J."/>
            <person name="Bunk B."/>
            <person name="Haeckl F.J.F.P.J."/>
            <person name="Gunesch A.P."/>
            <person name="Birkelbach J."/>
            <person name="Nuebel U."/>
            <person name="Pietschmann T."/>
            <person name="Bach T."/>
            <person name="Mueller R."/>
        </authorList>
    </citation>
    <scope>NUCLEOTIDE SEQUENCE [LARGE SCALE GENOMIC DNA]</scope>
    <source>
        <strain evidence="7 8">MSr12523</strain>
    </source>
</reference>
<feature type="domain" description="Nucleoside phosphorylase" evidence="6">
    <location>
        <begin position="23"/>
        <end position="266"/>
    </location>
</feature>
<dbReference type="Gene3D" id="3.40.50.1580">
    <property type="entry name" value="Nucleoside phosphorylase domain"/>
    <property type="match status" value="1"/>
</dbReference>
<evidence type="ECO:0000256" key="3">
    <source>
        <dbReference type="ARBA" id="ARBA00022676"/>
    </source>
</evidence>
<dbReference type="NCBIfam" id="TIGR01697">
    <property type="entry name" value="PNPH-PUNA-XAPA"/>
    <property type="match status" value="1"/>
</dbReference>
<dbReference type="PANTHER" id="PTHR11904">
    <property type="entry name" value="METHYLTHIOADENOSINE/PURINE NUCLEOSIDE PHOSPHORYLASE"/>
    <property type="match status" value="1"/>
</dbReference>
<dbReference type="RefSeq" id="WP_394845723.1">
    <property type="nucleotide sequence ID" value="NZ_CP089982.1"/>
</dbReference>
<dbReference type="PROSITE" id="PS01240">
    <property type="entry name" value="PNP_MTAP_2"/>
    <property type="match status" value="1"/>
</dbReference>
<dbReference type="PIRSF" id="PIRSF000477">
    <property type="entry name" value="PurNPase"/>
    <property type="match status" value="1"/>
</dbReference>
<comment type="pathway">
    <text evidence="1 5">Purine metabolism; purine nucleoside salvage.</text>
</comment>
<dbReference type="NCBIfam" id="NF006054">
    <property type="entry name" value="PRK08202.1"/>
    <property type="match status" value="1"/>
</dbReference>
<keyword evidence="4 5" id="KW-0808">Transferase</keyword>
<comment type="function">
    <text evidence="5">The purine nucleoside phosphorylases catalyze the phosphorolytic breakdown of the N-glycosidic bond in the beta-(deoxy)ribonucleoside molecules, with the formation of the corresponding free purine bases and pentose-1-phosphate.</text>
</comment>
<proteinExistence type="inferred from homology"/>
<dbReference type="Proteomes" id="UP001379533">
    <property type="component" value="Chromosome"/>
</dbReference>
<dbReference type="GO" id="GO:0004731">
    <property type="term" value="F:purine-nucleoside phosphorylase activity"/>
    <property type="evidence" value="ECO:0007669"/>
    <property type="project" value="UniProtKB-EC"/>
</dbReference>
<protein>
    <recommendedName>
        <fullName evidence="5">Purine nucleoside phosphorylase</fullName>
        <ecNumber evidence="5">2.4.2.1</ecNumber>
    </recommendedName>
    <alternativeName>
        <fullName evidence="5">Inosine-guanosine phosphorylase</fullName>
    </alternativeName>
</protein>
<keyword evidence="8" id="KW-1185">Reference proteome</keyword>
<evidence type="ECO:0000256" key="1">
    <source>
        <dbReference type="ARBA" id="ARBA00005058"/>
    </source>
</evidence>
<dbReference type="InterPro" id="IPR035994">
    <property type="entry name" value="Nucleoside_phosphorylase_sf"/>
</dbReference>
<evidence type="ECO:0000313" key="7">
    <source>
        <dbReference type="EMBL" id="WXA95114.1"/>
    </source>
</evidence>
<gene>
    <name evidence="7" type="ORF">LZC95_52925</name>
</gene>
<evidence type="ECO:0000256" key="4">
    <source>
        <dbReference type="ARBA" id="ARBA00022679"/>
    </source>
</evidence>
<dbReference type="InterPro" id="IPR018099">
    <property type="entry name" value="Purine_phosphorylase-2_CS"/>
</dbReference>
<evidence type="ECO:0000256" key="5">
    <source>
        <dbReference type="PIRNR" id="PIRNR000477"/>
    </source>
</evidence>
<organism evidence="7 8">
    <name type="scientific">Pendulispora brunnea</name>
    <dbReference type="NCBI Taxonomy" id="2905690"/>
    <lineage>
        <taxon>Bacteria</taxon>
        <taxon>Pseudomonadati</taxon>
        <taxon>Myxococcota</taxon>
        <taxon>Myxococcia</taxon>
        <taxon>Myxococcales</taxon>
        <taxon>Sorangiineae</taxon>
        <taxon>Pendulisporaceae</taxon>
        <taxon>Pendulispora</taxon>
    </lineage>
</organism>
<accession>A0ABZ2K901</accession>
<sequence>MTVSARLEETKNAILKRVSAKPRVGVVLGSGLGPFADTLEGLQKISYSELPHLPASRVLGHAGNLCFGKARGVEVVCMQGRAHFYEGHSLDSVVHGVRTMARLGVSAVLLTNAVGGLVPTWGVGDLMVVSDHLNLTGQNVLIGPNDESLGTRFPEMSEAYDPELRSIAHQIAKDKGITLREGIYAGLSGPCFETPAEVRMLQILGAHVAGMSTVQECIALRHMRVRVGALSCITNVAGGTEGNPPNHLEVEETARAKRGELQTMLEGWIEAAGRLS</sequence>
<evidence type="ECO:0000259" key="6">
    <source>
        <dbReference type="Pfam" id="PF01048"/>
    </source>
</evidence>
<comment type="similarity">
    <text evidence="2 5">Belongs to the PNP/MTAP phosphorylase family.</text>
</comment>